<dbReference type="AlphaFoldDB" id="A0A1M4X7F7"/>
<gene>
    <name evidence="1" type="ORF">SAMN02745131_01368</name>
</gene>
<organism evidence="1 2">
    <name type="scientific">Flavisolibacter ginsengisoli DSM 18119</name>
    <dbReference type="NCBI Taxonomy" id="1121884"/>
    <lineage>
        <taxon>Bacteria</taxon>
        <taxon>Pseudomonadati</taxon>
        <taxon>Bacteroidota</taxon>
        <taxon>Chitinophagia</taxon>
        <taxon>Chitinophagales</taxon>
        <taxon>Chitinophagaceae</taxon>
        <taxon>Flavisolibacter</taxon>
    </lineage>
</organism>
<proteinExistence type="predicted"/>
<name>A0A1M4X7F7_9BACT</name>
<dbReference type="EMBL" id="FQUU01000004">
    <property type="protein sequence ID" value="SHE89439.1"/>
    <property type="molecule type" value="Genomic_DNA"/>
</dbReference>
<protein>
    <submittedName>
        <fullName evidence="1">Uncharacterized protein</fullName>
    </submittedName>
</protein>
<evidence type="ECO:0000313" key="1">
    <source>
        <dbReference type="EMBL" id="SHE89439.1"/>
    </source>
</evidence>
<reference evidence="1 2" key="1">
    <citation type="submission" date="2016-11" db="EMBL/GenBank/DDBJ databases">
        <authorList>
            <person name="Jaros S."/>
            <person name="Januszkiewicz K."/>
            <person name="Wedrychowicz H."/>
        </authorList>
    </citation>
    <scope>NUCLEOTIDE SEQUENCE [LARGE SCALE GENOMIC DNA]</scope>
    <source>
        <strain evidence="1 2">DSM 18119</strain>
    </source>
</reference>
<sequence length="40" mass="4413">MAIHKIKPNEKSMLLVCNGSLKSRYIGGTEPLHSRYIGVA</sequence>
<keyword evidence="2" id="KW-1185">Reference proteome</keyword>
<evidence type="ECO:0000313" key="2">
    <source>
        <dbReference type="Proteomes" id="UP000184048"/>
    </source>
</evidence>
<dbReference type="Proteomes" id="UP000184048">
    <property type="component" value="Unassembled WGS sequence"/>
</dbReference>
<accession>A0A1M4X7F7</accession>